<evidence type="ECO:0000256" key="2">
    <source>
        <dbReference type="SAM" id="Phobius"/>
    </source>
</evidence>
<reference evidence="4" key="1">
    <citation type="journal article" date="2011" name="Genome Biol.">
        <title>Comparative genomics of the social amoebae Dictyostelium discoideum and Dictyostelium purpureum.</title>
        <authorList>
            <consortium name="US DOE Joint Genome Institute (JGI-PGF)"/>
            <person name="Sucgang R."/>
            <person name="Kuo A."/>
            <person name="Tian X."/>
            <person name="Salerno W."/>
            <person name="Parikh A."/>
            <person name="Feasley C.L."/>
            <person name="Dalin E."/>
            <person name="Tu H."/>
            <person name="Huang E."/>
            <person name="Barry K."/>
            <person name="Lindquist E."/>
            <person name="Shapiro H."/>
            <person name="Bruce D."/>
            <person name="Schmutz J."/>
            <person name="Salamov A."/>
            <person name="Fey P."/>
            <person name="Gaudet P."/>
            <person name="Anjard C."/>
            <person name="Babu M.M."/>
            <person name="Basu S."/>
            <person name="Bushmanova Y."/>
            <person name="van der Wel H."/>
            <person name="Katoh-Kurasawa M."/>
            <person name="Dinh C."/>
            <person name="Coutinho P.M."/>
            <person name="Saito T."/>
            <person name="Elias M."/>
            <person name="Schaap P."/>
            <person name="Kay R.R."/>
            <person name="Henrissat B."/>
            <person name="Eichinger L."/>
            <person name="Rivero F."/>
            <person name="Putnam N.H."/>
            <person name="West C.M."/>
            <person name="Loomis W.F."/>
            <person name="Chisholm R.L."/>
            <person name="Shaulsky G."/>
            <person name="Strassmann J.E."/>
            <person name="Queller D.C."/>
            <person name="Kuspa A."/>
            <person name="Grigoriev I.V."/>
        </authorList>
    </citation>
    <scope>NUCLEOTIDE SEQUENCE [LARGE SCALE GENOMIC DNA]</scope>
    <source>
        <strain evidence="4">QSDP1</strain>
    </source>
</reference>
<feature type="compositionally biased region" description="Acidic residues" evidence="1">
    <location>
        <begin position="97"/>
        <end position="120"/>
    </location>
</feature>
<gene>
    <name evidence="3" type="ORF">DICPUDRAFT_82738</name>
</gene>
<feature type="transmembrane region" description="Helical" evidence="2">
    <location>
        <begin position="175"/>
        <end position="197"/>
    </location>
</feature>
<evidence type="ECO:0000313" key="4">
    <source>
        <dbReference type="Proteomes" id="UP000001064"/>
    </source>
</evidence>
<dbReference type="InParanoid" id="F0ZXF4"/>
<dbReference type="VEuPathDB" id="AmoebaDB:DICPUDRAFT_82738"/>
<keyword evidence="2" id="KW-0812">Transmembrane</keyword>
<dbReference type="EMBL" id="GL871258">
    <property type="protein sequence ID" value="EGC31375.1"/>
    <property type="molecule type" value="Genomic_DNA"/>
</dbReference>
<feature type="transmembrane region" description="Helical" evidence="2">
    <location>
        <begin position="141"/>
        <end position="163"/>
    </location>
</feature>
<evidence type="ECO:0000256" key="1">
    <source>
        <dbReference type="SAM" id="MobiDB-lite"/>
    </source>
</evidence>
<feature type="region of interest" description="Disordered" evidence="1">
    <location>
        <begin position="87"/>
        <end position="124"/>
    </location>
</feature>
<feature type="transmembrane region" description="Helical" evidence="2">
    <location>
        <begin position="21"/>
        <end position="41"/>
    </location>
</feature>
<keyword evidence="2" id="KW-1133">Transmembrane helix</keyword>
<dbReference type="Proteomes" id="UP000001064">
    <property type="component" value="Unassembled WGS sequence"/>
</dbReference>
<accession>F0ZXF4</accession>
<organism evidence="3 4">
    <name type="scientific">Dictyostelium purpureum</name>
    <name type="common">Slime mold</name>
    <dbReference type="NCBI Taxonomy" id="5786"/>
    <lineage>
        <taxon>Eukaryota</taxon>
        <taxon>Amoebozoa</taxon>
        <taxon>Evosea</taxon>
        <taxon>Eumycetozoa</taxon>
        <taxon>Dictyostelia</taxon>
        <taxon>Dictyosteliales</taxon>
        <taxon>Dictyosteliaceae</taxon>
        <taxon>Dictyostelium</taxon>
    </lineage>
</organism>
<protein>
    <submittedName>
        <fullName evidence="3">Uncharacterized protein</fullName>
    </submittedName>
</protein>
<dbReference type="RefSeq" id="XP_003292096.1">
    <property type="nucleotide sequence ID" value="XM_003292048.1"/>
</dbReference>
<dbReference type="OMA" id="ATEWNRD"/>
<dbReference type="AlphaFoldDB" id="F0ZXF4"/>
<proteinExistence type="predicted"/>
<dbReference type="eggNOG" id="ENOG502RIFP">
    <property type="taxonomic scope" value="Eukaryota"/>
</dbReference>
<dbReference type="GeneID" id="10505844"/>
<dbReference type="FunCoup" id="F0ZXF4">
    <property type="interactions" value="937"/>
</dbReference>
<dbReference type="KEGG" id="dpp:DICPUDRAFT_82738"/>
<keyword evidence="2" id="KW-0472">Membrane</keyword>
<name>F0ZXF4_DICPU</name>
<keyword evidence="4" id="KW-1185">Reference proteome</keyword>
<evidence type="ECO:0000313" key="3">
    <source>
        <dbReference type="EMBL" id="EGC31375.1"/>
    </source>
</evidence>
<sequence>MNSKEKENRAIYTGLYRNNKTNLKISLGLCYIGVGTEIFKILYHKKIVTTLVSTMGCSFFLGTLYFYHKITPNQLIKFVPTKDEEESQVKTETTITSDDESDQSDDESDDEEIEITEEEDHNLSLPNKRPTFNYLRYYKSLGYGALGGVIGNLIATAGLAITYDLDVATEWNRDFYLEIFSYISGTTLHNAVVFLLLDSAMKTKFFMFEKKKILNNLK</sequence>
<feature type="transmembrane region" description="Helical" evidence="2">
    <location>
        <begin position="47"/>
        <end position="67"/>
    </location>
</feature>